<dbReference type="RefSeq" id="XP_013398731.1">
    <property type="nucleotide sequence ID" value="XM_013543277.1"/>
</dbReference>
<dbReference type="PROSITE" id="PS50297">
    <property type="entry name" value="ANK_REP_REGION"/>
    <property type="match status" value="1"/>
</dbReference>
<dbReference type="InterPro" id="IPR050776">
    <property type="entry name" value="Ank_Repeat/CDKN_Inhibitor"/>
</dbReference>
<evidence type="ECO:0000256" key="4">
    <source>
        <dbReference type="SAM" id="MobiDB-lite"/>
    </source>
</evidence>
<keyword evidence="5" id="KW-1185">Reference proteome</keyword>
<dbReference type="SUPFAM" id="SSF48403">
    <property type="entry name" value="Ankyrin repeat"/>
    <property type="match status" value="1"/>
</dbReference>
<proteinExistence type="predicted"/>
<dbReference type="SMART" id="SM00248">
    <property type="entry name" value="ANK"/>
    <property type="match status" value="2"/>
</dbReference>
<evidence type="ECO:0000256" key="1">
    <source>
        <dbReference type="ARBA" id="ARBA00022737"/>
    </source>
</evidence>
<accession>A0A1S3ILG3</accession>
<dbReference type="KEGG" id="lak:106165174"/>
<dbReference type="AlphaFoldDB" id="A0A1S3ILG3"/>
<feature type="compositionally biased region" description="Basic and acidic residues" evidence="4">
    <location>
        <begin position="213"/>
        <end position="222"/>
    </location>
</feature>
<feature type="repeat" description="ANK" evidence="3">
    <location>
        <begin position="93"/>
        <end position="125"/>
    </location>
</feature>
<dbReference type="PROSITE" id="PS50088">
    <property type="entry name" value="ANK_REPEAT"/>
    <property type="match status" value="2"/>
</dbReference>
<protein>
    <submittedName>
        <fullName evidence="6">Serine/threonine-protein phosphatase 6 regulatory ankyrin repeat subunit C isoform X1</fullName>
    </submittedName>
    <submittedName>
        <fullName evidence="7">Serine/threonine-protein phosphatase 6 regulatory ankyrin repeat subunit C isoform X2</fullName>
    </submittedName>
</protein>
<feature type="repeat" description="ANK" evidence="3">
    <location>
        <begin position="59"/>
        <end position="91"/>
    </location>
</feature>
<dbReference type="InterPro" id="IPR002110">
    <property type="entry name" value="Ankyrin_rpt"/>
</dbReference>
<evidence type="ECO:0000313" key="6">
    <source>
        <dbReference type="RefSeq" id="XP_013398731.1"/>
    </source>
</evidence>
<dbReference type="GeneID" id="106165174"/>
<dbReference type="PANTHER" id="PTHR24201:SF15">
    <property type="entry name" value="ANKYRIN REPEAT DOMAIN-CONTAINING PROTEIN 66"/>
    <property type="match status" value="1"/>
</dbReference>
<name>A0A1S3ILG3_LINAN</name>
<reference evidence="6 7" key="1">
    <citation type="submission" date="2025-04" db="UniProtKB">
        <authorList>
            <consortium name="RefSeq"/>
        </authorList>
    </citation>
    <scope>IDENTIFICATION</scope>
    <source>
        <tissue evidence="6 7">Gonads</tissue>
    </source>
</reference>
<dbReference type="Pfam" id="PF12796">
    <property type="entry name" value="Ank_2"/>
    <property type="match status" value="1"/>
</dbReference>
<keyword evidence="2 3" id="KW-0040">ANK repeat</keyword>
<dbReference type="Proteomes" id="UP000085678">
    <property type="component" value="Unplaced"/>
</dbReference>
<sequence length="232" mass="25483">MAGEQNDPGASIMQELQEHLRTANIPLNNLSSIAQKGDDKLVEQFLSENIELESAGPNALQSQLYIACFWGVKDIARALLMKGADVNARNSTTLWTPLHAATFQEHGPVVMLLLDNGADPNSKDAEGRSPKDFASASEKIWPHFAALNLTRTRKQELVEMGIIKKVDAGISPKTSPRQPGDGIRLASYSRPESAYAYSSDPFMNAAMNGDVLAEERTEDKPKTNQPQFAMWK</sequence>
<evidence type="ECO:0000256" key="2">
    <source>
        <dbReference type="ARBA" id="ARBA00023043"/>
    </source>
</evidence>
<evidence type="ECO:0000313" key="7">
    <source>
        <dbReference type="RefSeq" id="XP_013398732.1"/>
    </source>
</evidence>
<feature type="compositionally biased region" description="Polar residues" evidence="4">
    <location>
        <begin position="223"/>
        <end position="232"/>
    </location>
</feature>
<dbReference type="InterPro" id="IPR036770">
    <property type="entry name" value="Ankyrin_rpt-contain_sf"/>
</dbReference>
<feature type="region of interest" description="Disordered" evidence="4">
    <location>
        <begin position="210"/>
        <end position="232"/>
    </location>
</feature>
<dbReference type="Gene3D" id="1.25.40.20">
    <property type="entry name" value="Ankyrin repeat-containing domain"/>
    <property type="match status" value="1"/>
</dbReference>
<keyword evidence="1" id="KW-0677">Repeat</keyword>
<gene>
    <name evidence="6 7" type="primary">LOC106165174</name>
</gene>
<evidence type="ECO:0000313" key="5">
    <source>
        <dbReference type="Proteomes" id="UP000085678"/>
    </source>
</evidence>
<dbReference type="PANTHER" id="PTHR24201">
    <property type="entry name" value="ANK_REP_REGION DOMAIN-CONTAINING PROTEIN"/>
    <property type="match status" value="1"/>
</dbReference>
<dbReference type="RefSeq" id="XP_013398732.1">
    <property type="nucleotide sequence ID" value="XM_013543278.1"/>
</dbReference>
<organism evidence="5 6">
    <name type="scientific">Lingula anatina</name>
    <name type="common">Brachiopod</name>
    <name type="synonym">Lingula unguis</name>
    <dbReference type="NCBI Taxonomy" id="7574"/>
    <lineage>
        <taxon>Eukaryota</taxon>
        <taxon>Metazoa</taxon>
        <taxon>Spiralia</taxon>
        <taxon>Lophotrochozoa</taxon>
        <taxon>Brachiopoda</taxon>
        <taxon>Linguliformea</taxon>
        <taxon>Lingulata</taxon>
        <taxon>Lingulida</taxon>
        <taxon>Linguloidea</taxon>
        <taxon>Lingulidae</taxon>
        <taxon>Lingula</taxon>
    </lineage>
</organism>
<dbReference type="OrthoDB" id="194358at2759"/>
<evidence type="ECO:0000256" key="3">
    <source>
        <dbReference type="PROSITE-ProRule" id="PRU00023"/>
    </source>
</evidence>